<proteinExistence type="predicted"/>
<evidence type="ECO:0000313" key="2">
    <source>
        <dbReference type="Proteomes" id="UP001177592"/>
    </source>
</evidence>
<dbReference type="Proteomes" id="UP001177592">
    <property type="component" value="Plasmid paNv_CAN7"/>
</dbReference>
<organism evidence="1 2">
    <name type="scientific">Arsenophonus nasoniae</name>
    <name type="common">son-killer infecting Nasonia vitripennis</name>
    <dbReference type="NCBI Taxonomy" id="638"/>
    <lineage>
        <taxon>Bacteria</taxon>
        <taxon>Pseudomonadati</taxon>
        <taxon>Pseudomonadota</taxon>
        <taxon>Gammaproteobacteria</taxon>
        <taxon>Enterobacterales</taxon>
        <taxon>Morganellaceae</taxon>
        <taxon>Arsenophonus</taxon>
    </lineage>
</organism>
<sequence length="104" mass="12185">MIKEKELPTLYERVGIGSKNYCVTCKKKEDGYDLLLEKKIKIRSKRKVADTNKSTTRKVVFSTNMRIGDLYKINYDVLLSSLLYEEKIIFKNIINKMLMEIENG</sequence>
<dbReference type="EMBL" id="CP123530">
    <property type="protein sequence ID" value="WGM08722.1"/>
    <property type="molecule type" value="Genomic_DNA"/>
</dbReference>
<evidence type="ECO:0000313" key="1">
    <source>
        <dbReference type="EMBL" id="WGM08722.1"/>
    </source>
</evidence>
<keyword evidence="2" id="KW-1185">Reference proteome</keyword>
<dbReference type="RefSeq" id="WP_280632553.1">
    <property type="nucleotide sequence ID" value="NZ_CP123530.1"/>
</dbReference>
<keyword evidence="1" id="KW-0614">Plasmid</keyword>
<geneLocation type="plasmid" evidence="1 2">
    <name>paNv_CAN7</name>
</geneLocation>
<gene>
    <name evidence="1" type="ORF">QE258_25760</name>
</gene>
<name>A0ABY8NXH6_9GAMM</name>
<protein>
    <submittedName>
        <fullName evidence="1">Uncharacterized protein</fullName>
    </submittedName>
</protein>
<reference evidence="1" key="1">
    <citation type="submission" date="2023-04" db="EMBL/GenBank/DDBJ databases">
        <title>Genome dynamics across the evolutionary transition to endosymbiosis.</title>
        <authorList>
            <person name="Siozios S."/>
            <person name="Nadal-Jimenez P."/>
            <person name="Azagi T."/>
            <person name="Sprong H."/>
            <person name="Frost C.L."/>
            <person name="Parratt S.R."/>
            <person name="Taylor G."/>
            <person name="Brettell L."/>
            <person name="Lew K.C."/>
            <person name="Croft L."/>
            <person name="King K.C."/>
            <person name="Brockhurst M.A."/>
            <person name="Hypsa V."/>
            <person name="Novakova E."/>
            <person name="Darby A.C."/>
            <person name="Hurst G.D.D."/>
        </authorList>
    </citation>
    <scope>NUCLEOTIDE SEQUENCE</scope>
    <source>
        <strain evidence="1">ANv_CAN</strain>
        <plasmid evidence="1">paNv_CAN7</plasmid>
    </source>
</reference>
<accession>A0ABY8NXH6</accession>